<dbReference type="Pfam" id="PF01321">
    <property type="entry name" value="Creatinase_N"/>
    <property type="match status" value="1"/>
</dbReference>
<dbReference type="CDD" id="cd01066">
    <property type="entry name" value="APP_MetAP"/>
    <property type="match status" value="1"/>
</dbReference>
<evidence type="ECO:0000259" key="2">
    <source>
        <dbReference type="Pfam" id="PF00557"/>
    </source>
</evidence>
<feature type="region of interest" description="Disordered" evidence="1">
    <location>
        <begin position="216"/>
        <end position="237"/>
    </location>
</feature>
<dbReference type="EMBL" id="VXPY01000030">
    <property type="protein sequence ID" value="MYD89632.1"/>
    <property type="molecule type" value="Genomic_DNA"/>
</dbReference>
<dbReference type="Pfam" id="PF00557">
    <property type="entry name" value="Peptidase_M24"/>
    <property type="match status" value="1"/>
</dbReference>
<keyword evidence="4" id="KW-0378">Hydrolase</keyword>
<gene>
    <name evidence="4" type="ORF">F4Y08_04720</name>
</gene>
<keyword evidence="4" id="KW-0031">Aminopeptidase</keyword>
<proteinExistence type="predicted"/>
<feature type="domain" description="Creatinase N-terminal" evidence="3">
    <location>
        <begin position="13"/>
        <end position="154"/>
    </location>
</feature>
<dbReference type="Gene3D" id="3.90.230.10">
    <property type="entry name" value="Creatinase/methionine aminopeptidase superfamily"/>
    <property type="match status" value="1"/>
</dbReference>
<dbReference type="InterPro" id="IPR029149">
    <property type="entry name" value="Creatin/AminoP/Spt16_N"/>
</dbReference>
<dbReference type="InterPro" id="IPR000994">
    <property type="entry name" value="Pept_M24"/>
</dbReference>
<dbReference type="InterPro" id="IPR000587">
    <property type="entry name" value="Creatinase_N"/>
</dbReference>
<reference evidence="4" key="1">
    <citation type="submission" date="2019-09" db="EMBL/GenBank/DDBJ databases">
        <title>Characterisation of the sponge microbiome using genome-centric metagenomics.</title>
        <authorList>
            <person name="Engelberts J.P."/>
            <person name="Robbins S.J."/>
            <person name="De Goeij J.M."/>
            <person name="Aranda M."/>
            <person name="Bell S.C."/>
            <person name="Webster N.S."/>
        </authorList>
    </citation>
    <scope>NUCLEOTIDE SEQUENCE</scope>
    <source>
        <strain evidence="4">SB0662_bin_9</strain>
    </source>
</reference>
<dbReference type="PANTHER" id="PTHR46112">
    <property type="entry name" value="AMINOPEPTIDASE"/>
    <property type="match status" value="1"/>
</dbReference>
<dbReference type="SUPFAM" id="SSF53092">
    <property type="entry name" value="Creatinase/prolidase N-terminal domain"/>
    <property type="match status" value="1"/>
</dbReference>
<dbReference type="GO" id="GO:0004177">
    <property type="term" value="F:aminopeptidase activity"/>
    <property type="evidence" value="ECO:0007669"/>
    <property type="project" value="UniProtKB-KW"/>
</dbReference>
<evidence type="ECO:0000259" key="3">
    <source>
        <dbReference type="Pfam" id="PF01321"/>
    </source>
</evidence>
<dbReference type="PANTHER" id="PTHR46112:SF2">
    <property type="entry name" value="XAA-PRO AMINOPEPTIDASE P-RELATED"/>
    <property type="match status" value="1"/>
</dbReference>
<accession>A0A6B1DSH4</accession>
<evidence type="ECO:0000313" key="4">
    <source>
        <dbReference type="EMBL" id="MYD89632.1"/>
    </source>
</evidence>
<comment type="caution">
    <text evidence="4">The sequence shown here is derived from an EMBL/GenBank/DDBJ whole genome shotgun (WGS) entry which is preliminary data.</text>
</comment>
<organism evidence="4">
    <name type="scientific">Caldilineaceae bacterium SB0662_bin_9</name>
    <dbReference type="NCBI Taxonomy" id="2605258"/>
    <lineage>
        <taxon>Bacteria</taxon>
        <taxon>Bacillati</taxon>
        <taxon>Chloroflexota</taxon>
        <taxon>Caldilineae</taxon>
        <taxon>Caldilineales</taxon>
        <taxon>Caldilineaceae</taxon>
    </lineage>
</organism>
<name>A0A6B1DSH4_9CHLR</name>
<dbReference type="Gene3D" id="3.40.350.10">
    <property type="entry name" value="Creatinase/prolidase N-terminal domain"/>
    <property type="match status" value="1"/>
</dbReference>
<evidence type="ECO:0000256" key="1">
    <source>
        <dbReference type="SAM" id="MobiDB-lite"/>
    </source>
</evidence>
<dbReference type="SUPFAM" id="SSF55920">
    <property type="entry name" value="Creatinase/aminopeptidase"/>
    <property type="match status" value="1"/>
</dbReference>
<dbReference type="AlphaFoldDB" id="A0A6B1DSH4"/>
<dbReference type="InterPro" id="IPR036005">
    <property type="entry name" value="Creatinase/aminopeptidase-like"/>
</dbReference>
<sequence>MKYQISDQELDRRVGHMRAHMEQQNLEGLVVFGATRTFYLSGFHHLATERPVVLVVPLQGELALLVPHLEEENIPVRNPNIKEMKVYREYPGLKHPMVYLAELLGDKGLAESRLGVDSSGWGGGMGYRGPDLSEVVPKATLVNVRDVIDDMRAVKSAEEIELIRLSAMFGNVTHGFLQDHIEPGAAEVDVAQRASRDGTAFMIKALPEDWEPYGRSEGAHASFTSGPKTAFNHRRAGGRRLKPGDVILTYAGAEVGGYTSELERTLMIEPLTDDHRKYFDLEVQAQDVAFDAIRPGARMCDVEKAVNAFLEENGLYDLTRTHIGHAIGIEGHEGPFLDLGDQTEIQVGFCLTVEPCLFLPGFAGFRHSDTVVVTEDGIDMITYYPRDIESLTIPA</sequence>
<feature type="domain" description="Peptidase M24" evidence="2">
    <location>
        <begin position="174"/>
        <end position="375"/>
    </location>
</feature>
<protein>
    <submittedName>
        <fullName evidence="4">Aminopeptidase P family protein</fullName>
    </submittedName>
</protein>
<dbReference type="InterPro" id="IPR050659">
    <property type="entry name" value="Peptidase_M24B"/>
</dbReference>
<keyword evidence="4" id="KW-0645">Protease</keyword>